<keyword evidence="2" id="KW-1185">Reference proteome</keyword>
<dbReference type="SUPFAM" id="SSF56672">
    <property type="entry name" value="DNA/RNA polymerases"/>
    <property type="match status" value="1"/>
</dbReference>
<dbReference type="PROSITE" id="PS50878">
    <property type="entry name" value="RT_POL"/>
    <property type="match status" value="1"/>
</dbReference>
<dbReference type="RefSeq" id="XP_005749552.1">
    <property type="nucleotide sequence ID" value="XM_005749495.1"/>
</dbReference>
<feature type="non-terminal residue" evidence="3">
    <location>
        <position position="584"/>
    </location>
</feature>
<organism evidence="2 3">
    <name type="scientific">Pundamilia nyererei</name>
    <dbReference type="NCBI Taxonomy" id="303518"/>
    <lineage>
        <taxon>Eukaryota</taxon>
        <taxon>Metazoa</taxon>
        <taxon>Chordata</taxon>
        <taxon>Craniata</taxon>
        <taxon>Vertebrata</taxon>
        <taxon>Euteleostomi</taxon>
        <taxon>Actinopterygii</taxon>
        <taxon>Neopterygii</taxon>
        <taxon>Teleostei</taxon>
        <taxon>Neoteleostei</taxon>
        <taxon>Acanthomorphata</taxon>
        <taxon>Ovalentaria</taxon>
        <taxon>Cichlomorphae</taxon>
        <taxon>Cichliformes</taxon>
        <taxon>Cichlidae</taxon>
        <taxon>African cichlids</taxon>
        <taxon>Pseudocrenilabrinae</taxon>
        <taxon>Haplochromini</taxon>
        <taxon>Pundamilia</taxon>
    </lineage>
</organism>
<evidence type="ECO:0000313" key="2">
    <source>
        <dbReference type="Proteomes" id="UP000695023"/>
    </source>
</evidence>
<name>A0A9Y3VV83_9CICH</name>
<dbReference type="PANTHER" id="PTHR33332">
    <property type="entry name" value="REVERSE TRANSCRIPTASE DOMAIN-CONTAINING PROTEIN"/>
    <property type="match status" value="1"/>
</dbReference>
<dbReference type="AlphaFoldDB" id="A0A9Y3VV83"/>
<dbReference type="InterPro" id="IPR000477">
    <property type="entry name" value="RT_dom"/>
</dbReference>
<dbReference type="InterPro" id="IPR043502">
    <property type="entry name" value="DNA/RNA_pol_sf"/>
</dbReference>
<reference evidence="3" key="1">
    <citation type="submission" date="2025-08" db="UniProtKB">
        <authorList>
            <consortium name="RefSeq"/>
        </authorList>
    </citation>
    <scope>IDENTIFICATION</scope>
</reference>
<feature type="domain" description="Reverse transcriptase" evidence="1">
    <location>
        <begin position="380"/>
        <end position="584"/>
    </location>
</feature>
<dbReference type="Proteomes" id="UP000695023">
    <property type="component" value="Unplaced"/>
</dbReference>
<dbReference type="GeneID" id="102202539"/>
<protein>
    <submittedName>
        <fullName evidence="3">RNA-directed DNA polymerase from mobile element jockey-like</fullName>
    </submittedName>
</protein>
<evidence type="ECO:0000259" key="1">
    <source>
        <dbReference type="PROSITE" id="PS50878"/>
    </source>
</evidence>
<gene>
    <name evidence="3" type="primary">LOC102202539</name>
</gene>
<sequence length="584" mass="63771">MAFRLTYVAPGSSLPSYTGENTGEDEGSEVVSWLIKAFLSLSCLADPLLVQMGFCYSATVRGSLQPRGPWVRTVSPTPPSAAPVSPVGPLLGPRFLQSSGSLLAMPAVAFSSGEQLSSTSGPRLMPAPLLRDSPSTSLVAPVPGAGSSAPLQPWIRRLGTVISNLRPLSRTSTPMTAIDLTISMALINIRSLSNKTFLLKDFFSSHELDFMFLTETWLHAGAPERKWKKDKLQISFNILRDSLLTYQKAAKEAKSSYISNLVSSNVHKPQTLFRVLNSIVDPPTSSCLTPSATLCNDFLYFFVNKISSLQSAIPPPPFNPCVSPSCQSAFNQFELISLSQLHETVCKVKSTNCSTDAIPSRLLKQVLDSVGPVLLVLINACLSSGCFPTLFKHAVVQPLLKKPNLDPSILSNYRPISNLPFLSKVLERVVIRQLQSFLDHNSLYEKFQTGFRARHSTETTLLRVFNDLLLTVDSGCAAVLVTLDLTAAFDTVDHNILLSRLEHCVGLKGTVLKFFQSYLDNRSFSVHLGELSSPRAPLTCGVPQGSILGLLLFTLYLLPLGDVLCKHNVSFHTFADDIQIYLPL</sequence>
<dbReference type="Pfam" id="PF00078">
    <property type="entry name" value="RVT_1"/>
    <property type="match status" value="1"/>
</dbReference>
<evidence type="ECO:0000313" key="3">
    <source>
        <dbReference type="RefSeq" id="XP_005749552.1"/>
    </source>
</evidence>
<proteinExistence type="predicted"/>
<accession>A0A9Y3VV83</accession>